<keyword evidence="2" id="KW-1185">Reference proteome</keyword>
<name>A0ABS9DBI5_9ALTE</name>
<evidence type="ECO:0000313" key="2">
    <source>
        <dbReference type="Proteomes" id="UP001521137"/>
    </source>
</evidence>
<evidence type="ECO:0000313" key="1">
    <source>
        <dbReference type="EMBL" id="MCF2950089.1"/>
    </source>
</evidence>
<gene>
    <name evidence="1" type="ORF">L0668_18365</name>
</gene>
<dbReference type="RefSeq" id="WP_235314190.1">
    <property type="nucleotide sequence ID" value="NZ_JAKGAS010000014.1"/>
</dbReference>
<comment type="caution">
    <text evidence="1">The sequence shown here is derived from an EMBL/GenBank/DDBJ whole genome shotgun (WGS) entry which is preliminary data.</text>
</comment>
<accession>A0ABS9DBI5</accession>
<dbReference type="Proteomes" id="UP001521137">
    <property type="component" value="Unassembled WGS sequence"/>
</dbReference>
<reference evidence="1 2" key="1">
    <citation type="submission" date="2022-01" db="EMBL/GenBank/DDBJ databases">
        <title>Paraglaciecola sp. G1-23.</title>
        <authorList>
            <person name="Jin M.S."/>
            <person name="Han D.M."/>
            <person name="Kim H.M."/>
            <person name="Jeon C.O."/>
        </authorList>
    </citation>
    <scope>NUCLEOTIDE SEQUENCE [LARGE SCALE GENOMIC DNA]</scope>
    <source>
        <strain evidence="1 2">G1-23</strain>
    </source>
</reference>
<sequence>MKDCTQCGKCCIKYSDGDLFASEADLDMWNLFNPDIAKYTKAGLIWFSPSSGKRLTLCPFLTENPDPANPARKLYTCDIYFDRPEDCRFYPVTIKQMLNDDCEMLEPDDLLKPIKAQADLDKLMKDSRPGFD</sequence>
<organism evidence="1 2">
    <name type="scientific">Paraglaciecola algarum</name>
    <dbReference type="NCBI Taxonomy" id="3050085"/>
    <lineage>
        <taxon>Bacteria</taxon>
        <taxon>Pseudomonadati</taxon>
        <taxon>Pseudomonadota</taxon>
        <taxon>Gammaproteobacteria</taxon>
        <taxon>Alteromonadales</taxon>
        <taxon>Alteromonadaceae</taxon>
        <taxon>Paraglaciecola</taxon>
    </lineage>
</organism>
<dbReference type="InterPro" id="IPR005358">
    <property type="entry name" value="Puta_zinc/iron-chelating_dom"/>
</dbReference>
<proteinExistence type="predicted"/>
<protein>
    <submittedName>
        <fullName evidence="1">YkgJ family cysteine cluster protein</fullName>
    </submittedName>
</protein>
<dbReference type="Pfam" id="PF03692">
    <property type="entry name" value="CxxCxxCC"/>
    <property type="match status" value="1"/>
</dbReference>
<dbReference type="EMBL" id="JAKGAS010000014">
    <property type="protein sequence ID" value="MCF2950089.1"/>
    <property type="molecule type" value="Genomic_DNA"/>
</dbReference>